<evidence type="ECO:0000313" key="4">
    <source>
        <dbReference type="Proteomes" id="UP000217199"/>
    </source>
</evidence>
<name>A0A286URF8_9AGAM</name>
<feature type="signal peptide" evidence="2">
    <location>
        <begin position="1"/>
        <end position="16"/>
    </location>
</feature>
<evidence type="ECO:0008006" key="5">
    <source>
        <dbReference type="Google" id="ProtNLM"/>
    </source>
</evidence>
<keyword evidence="4" id="KW-1185">Reference proteome</keyword>
<proteinExistence type="predicted"/>
<protein>
    <recommendedName>
        <fullName evidence="5">Proline-rich</fullName>
    </recommendedName>
</protein>
<accession>A0A286URF8</accession>
<comment type="caution">
    <text evidence="3">The sequence shown here is derived from an EMBL/GenBank/DDBJ whole genome shotgun (WGS) entry which is preliminary data.</text>
</comment>
<reference evidence="3 4" key="1">
    <citation type="journal article" date="2017" name="Mol. Ecol.">
        <title>Comparative and population genomic landscape of Phellinus noxius: A hypervariable fungus causing root rot in trees.</title>
        <authorList>
            <person name="Chung C.L."/>
            <person name="Lee T.J."/>
            <person name="Akiba M."/>
            <person name="Lee H.H."/>
            <person name="Kuo T.H."/>
            <person name="Liu D."/>
            <person name="Ke H.M."/>
            <person name="Yokoi T."/>
            <person name="Roa M.B."/>
            <person name="Lu M.J."/>
            <person name="Chang Y.Y."/>
            <person name="Ann P.J."/>
            <person name="Tsai J.N."/>
            <person name="Chen C.Y."/>
            <person name="Tzean S.S."/>
            <person name="Ota Y."/>
            <person name="Hattori T."/>
            <person name="Sahashi N."/>
            <person name="Liou R.F."/>
            <person name="Kikuchi T."/>
            <person name="Tsai I.J."/>
        </authorList>
    </citation>
    <scope>NUCLEOTIDE SEQUENCE [LARGE SCALE GENOMIC DNA]</scope>
    <source>
        <strain evidence="3 4">FFPRI411160</strain>
    </source>
</reference>
<organism evidence="3 4">
    <name type="scientific">Pyrrhoderma noxium</name>
    <dbReference type="NCBI Taxonomy" id="2282107"/>
    <lineage>
        <taxon>Eukaryota</taxon>
        <taxon>Fungi</taxon>
        <taxon>Dikarya</taxon>
        <taxon>Basidiomycota</taxon>
        <taxon>Agaricomycotina</taxon>
        <taxon>Agaricomycetes</taxon>
        <taxon>Hymenochaetales</taxon>
        <taxon>Hymenochaetaceae</taxon>
        <taxon>Pyrrhoderma</taxon>
    </lineage>
</organism>
<feature type="region of interest" description="Disordered" evidence="1">
    <location>
        <begin position="157"/>
        <end position="232"/>
    </location>
</feature>
<dbReference type="Proteomes" id="UP000217199">
    <property type="component" value="Unassembled WGS sequence"/>
</dbReference>
<keyword evidence="2" id="KW-0732">Signal</keyword>
<dbReference type="STRING" id="2282107.A0A286URF8"/>
<evidence type="ECO:0000256" key="1">
    <source>
        <dbReference type="SAM" id="MobiDB-lite"/>
    </source>
</evidence>
<feature type="chain" id="PRO_5013601769" description="Proline-rich" evidence="2">
    <location>
        <begin position="17"/>
        <end position="355"/>
    </location>
</feature>
<dbReference type="EMBL" id="NBII01000002">
    <property type="protein sequence ID" value="PAV22129.1"/>
    <property type="molecule type" value="Genomic_DNA"/>
</dbReference>
<feature type="compositionally biased region" description="Low complexity" evidence="1">
    <location>
        <begin position="187"/>
        <end position="219"/>
    </location>
</feature>
<feature type="compositionally biased region" description="Polar residues" evidence="1">
    <location>
        <begin position="169"/>
        <end position="186"/>
    </location>
</feature>
<dbReference type="OrthoDB" id="2362516at2759"/>
<sequence>MYSLLVFAALASSVNAAPLHKRIAQNTIDSTAKWQQACLTAGGAEKCNPLAVSGAATLLAAAGPCDQQNTGDSMIDLAKTLNNDQDMIKFAQIFVQQPRNSPDSFSIPYCQQAPKNSELDGLFQCQFQGTKDTFVGNLQPGAEGTVPFGLTSLATPKSCPANPNGGITDGTQLSDITQDPGLSNIQSGSGTKSGGSSSSAASATATATDSGATSTSSGSSDDDSGNDSCNGGAASSTVVSSAAATASASSSSSSSSSSFALQNGKDAQALNAKFASLTEDSSCQDGENACVGTSFAQCVGGKFVLSNCASASNGLTCAALPLVNSAGTSVTCTTEADATQRIANTGATGGLTGSN</sequence>
<evidence type="ECO:0000256" key="2">
    <source>
        <dbReference type="SAM" id="SignalP"/>
    </source>
</evidence>
<evidence type="ECO:0000313" key="3">
    <source>
        <dbReference type="EMBL" id="PAV22129.1"/>
    </source>
</evidence>
<dbReference type="AlphaFoldDB" id="A0A286URF8"/>
<gene>
    <name evidence="3" type="ORF">PNOK_0208600</name>
</gene>
<dbReference type="InParanoid" id="A0A286URF8"/>